<keyword evidence="4" id="KW-0949">S-adenosyl-L-methionine</keyword>
<dbReference type="SUPFAM" id="SSF53335">
    <property type="entry name" value="S-adenosyl-L-methionine-dependent methyltransferases"/>
    <property type="match status" value="1"/>
</dbReference>
<evidence type="ECO:0000256" key="1">
    <source>
        <dbReference type="ARBA" id="ARBA00006594"/>
    </source>
</evidence>
<dbReference type="PRINTS" id="PR00506">
    <property type="entry name" value="D21N6MTFRASE"/>
</dbReference>
<evidence type="ECO:0000256" key="2">
    <source>
        <dbReference type="ARBA" id="ARBA00022603"/>
    </source>
</evidence>
<dbReference type="REBASE" id="129866">
    <property type="entry name" value="M.LkuMP2ORF2565P"/>
</dbReference>
<sequence>MIEDNFNERPKHNSRIESVNFLKEQIVKAEKLGNDDYVNKLEEILRIINNKKYGLVWEEHSEKVKEEMKSKIPVFVEDKSKQINDDKGSEQYNFLLEGDNLHSLHLLEKTHEGKIDFIYIDPPYNTGNKDFKYNDKFIDDSDNFKHSKWLSFMEHRLSIARKLLSDNGVIFISIDNREGYQLKLLLDEIFGENHFAADLHVETSAVAGPRRYAAIKGSVVKTTEFVFAYTKGSNKIMKRLLYDGIKGFDTHYSKFEKEDDGTLISLSDRIKEDPKLVQQFTNAGLKVDMPSLNKLVQVNPIIKNWIHSDSISKHIFRVGDKLNVLDDDKKSMIKADKVTKIGERYTTLNKKGKPIVLFRYFERLGYSDDYSPEYGERTIRGNLWKGFSADGGNLSSEGGVKLKNGKKPIRLIKQLIKSSTCKSSKPVTILDFFAGSGTTGESVMELNSEQEGKYNFILATNDEVIDTTFQRMKNISKRYPFNLKYFKTSFVDKSDFPGTSLEDELIEYVAPLVELEFGVDVSNPGIQIILEEEQLDDLLNENKIVQNSTIFIVPDVFLDNNQKIKLMNLNVTINEIPNYFFGKDMWS</sequence>
<dbReference type="Gene3D" id="3.40.50.150">
    <property type="entry name" value="Vaccinia Virus protein VP39"/>
    <property type="match status" value="1"/>
</dbReference>
<dbReference type="PROSITE" id="PS00092">
    <property type="entry name" value="N6_MTASE"/>
    <property type="match status" value="1"/>
</dbReference>
<dbReference type="Pfam" id="PF01555">
    <property type="entry name" value="N6_N4_Mtase"/>
    <property type="match status" value="1"/>
</dbReference>
<keyword evidence="2" id="KW-0489">Methyltransferase</keyword>
<dbReference type="GO" id="GO:0008170">
    <property type="term" value="F:N-methyltransferase activity"/>
    <property type="evidence" value="ECO:0007669"/>
    <property type="project" value="InterPro"/>
</dbReference>
<reference evidence="8" key="1">
    <citation type="submission" date="2015-10" db="EMBL/GenBank/DDBJ databases">
        <title>Bioinformatic analysis of the first complete genome sequence of Lactobacillus kunkeei strain MP2, an Apis mellifera gut isolate.</title>
        <authorList>
            <person name="Asenjo F."/>
            <person name="Olmos A."/>
            <person name="Henriquez-Piskulich P."/>
            <person name="Aldea P."/>
            <person name="Ugalde J.A."/>
            <person name="Trombert A.N."/>
        </authorList>
    </citation>
    <scope>NUCLEOTIDE SEQUENCE [LARGE SCALE GENOMIC DNA]</scope>
    <source>
        <strain evidence="8">MP2</strain>
    </source>
</reference>
<dbReference type="Proteomes" id="UP000067203">
    <property type="component" value="Chromosome"/>
</dbReference>
<dbReference type="RefSeq" id="WP_034530671.1">
    <property type="nucleotide sequence ID" value="NZ_CP012920.1"/>
</dbReference>
<name>A0AAC8WBF3_9LACO</name>
<dbReference type="InterPro" id="IPR002052">
    <property type="entry name" value="DNA_methylase_N6_adenine_CS"/>
</dbReference>
<dbReference type="InterPro" id="IPR002295">
    <property type="entry name" value="N4/N6-MTase_EcoPI_Mod-like"/>
</dbReference>
<evidence type="ECO:0000313" key="7">
    <source>
        <dbReference type="EMBL" id="ALJ31178.1"/>
    </source>
</evidence>
<evidence type="ECO:0000256" key="5">
    <source>
        <dbReference type="ARBA" id="ARBA00022747"/>
    </source>
</evidence>
<dbReference type="InterPro" id="IPR002941">
    <property type="entry name" value="DNA_methylase_N4/N6"/>
</dbReference>
<protein>
    <recommendedName>
        <fullName evidence="6">DNA methylase N-4/N-6 domain-containing protein</fullName>
    </recommendedName>
</protein>
<keyword evidence="5" id="KW-0680">Restriction system</keyword>
<evidence type="ECO:0000256" key="4">
    <source>
        <dbReference type="ARBA" id="ARBA00022691"/>
    </source>
</evidence>
<gene>
    <name evidence="7" type="ORF">APS55_02565</name>
</gene>
<dbReference type="GO" id="GO:0009307">
    <property type="term" value="P:DNA restriction-modification system"/>
    <property type="evidence" value="ECO:0007669"/>
    <property type="project" value="UniProtKB-KW"/>
</dbReference>
<reference evidence="7 8" key="2">
    <citation type="journal article" date="2016" name="PeerJ">
        <title>Genome sequencing and analysis of the first complete genome of Lactobacillus kunkeei strain MP2, an Apis mellifera gut isolate.</title>
        <authorList>
            <person name="Asenjo F."/>
            <person name="Olmos A."/>
            <person name="Henriquez-Piskulich P."/>
            <person name="Polanco V."/>
            <person name="Aldea P."/>
            <person name="Ugalde J.A."/>
            <person name="Trombert A.N."/>
        </authorList>
    </citation>
    <scope>NUCLEOTIDE SEQUENCE [LARGE SCALE GENOMIC DNA]</scope>
    <source>
        <strain evidence="7 8">MP2</strain>
    </source>
</reference>
<dbReference type="GO" id="GO:0032259">
    <property type="term" value="P:methylation"/>
    <property type="evidence" value="ECO:0007669"/>
    <property type="project" value="UniProtKB-KW"/>
</dbReference>
<proteinExistence type="inferred from homology"/>
<dbReference type="GO" id="GO:0003677">
    <property type="term" value="F:DNA binding"/>
    <property type="evidence" value="ECO:0007669"/>
    <property type="project" value="InterPro"/>
</dbReference>
<keyword evidence="3" id="KW-0808">Transferase</keyword>
<comment type="similarity">
    <text evidence="1">Belongs to the N(4)/N(6)-methyltransferase family.</text>
</comment>
<feature type="domain" description="DNA methylase N-4/N-6" evidence="6">
    <location>
        <begin position="115"/>
        <end position="449"/>
    </location>
</feature>
<dbReference type="AlphaFoldDB" id="A0AAC8WBF3"/>
<dbReference type="EMBL" id="CP012920">
    <property type="protein sequence ID" value="ALJ31178.1"/>
    <property type="molecule type" value="Genomic_DNA"/>
</dbReference>
<evidence type="ECO:0000313" key="8">
    <source>
        <dbReference type="Proteomes" id="UP000067203"/>
    </source>
</evidence>
<accession>A0AAC8WBF3</accession>
<evidence type="ECO:0000259" key="6">
    <source>
        <dbReference type="Pfam" id="PF01555"/>
    </source>
</evidence>
<evidence type="ECO:0000256" key="3">
    <source>
        <dbReference type="ARBA" id="ARBA00022679"/>
    </source>
</evidence>
<organism evidence="7 8">
    <name type="scientific">Apilactobacillus kunkeei</name>
    <dbReference type="NCBI Taxonomy" id="148814"/>
    <lineage>
        <taxon>Bacteria</taxon>
        <taxon>Bacillati</taxon>
        <taxon>Bacillota</taxon>
        <taxon>Bacilli</taxon>
        <taxon>Lactobacillales</taxon>
        <taxon>Lactobacillaceae</taxon>
        <taxon>Apilactobacillus</taxon>
    </lineage>
</organism>
<dbReference type="KEGG" id="lku:APS55_02565"/>
<dbReference type="InterPro" id="IPR029063">
    <property type="entry name" value="SAM-dependent_MTases_sf"/>
</dbReference>